<reference evidence="1 2" key="1">
    <citation type="submission" date="2019-03" db="EMBL/GenBank/DDBJ databases">
        <title>Genomic Encyclopedia of Type Strains, Phase IV (KMG-IV): sequencing the most valuable type-strain genomes for metagenomic binning, comparative biology and taxonomic classification.</title>
        <authorList>
            <person name="Goeker M."/>
        </authorList>
    </citation>
    <scope>NUCLEOTIDE SEQUENCE [LARGE SCALE GENOMIC DNA]</scope>
    <source>
        <strain evidence="1 2">DSM 10053</strain>
    </source>
</reference>
<keyword evidence="2" id="KW-1185">Reference proteome</keyword>
<dbReference type="Proteomes" id="UP000295496">
    <property type="component" value="Unassembled WGS sequence"/>
</dbReference>
<gene>
    <name evidence="1" type="ORF">EV692_1805</name>
</gene>
<evidence type="ECO:0000313" key="2">
    <source>
        <dbReference type="Proteomes" id="UP000295496"/>
    </source>
</evidence>
<dbReference type="EMBL" id="SMGJ01000006">
    <property type="protein sequence ID" value="TCK68106.1"/>
    <property type="molecule type" value="Genomic_DNA"/>
</dbReference>
<dbReference type="InterPro" id="IPR020351">
    <property type="entry name" value="Phage_TAC_9"/>
</dbReference>
<comment type="caution">
    <text evidence="1">The sequence shown here is derived from an EMBL/GenBank/DDBJ whole genome shotgun (WGS) entry which is preliminary data.</text>
</comment>
<sequence length="145" mass="16076">METKTLTLDDKTYVFHPANALNSWQTLKNALALLGKTDLNIGKDEELSGQKLGAKMMAAVVSQLGDPALKTVEDLVLGHIATQDENGKQYFIKDQFNKHFGQYPHHLLMLLKEGLVYQFSPFLKTGGGLLSFMPQSIKIAQTQTP</sequence>
<accession>A0A4R1KSR7</accession>
<organism evidence="1 2">
    <name type="scientific">Lonepinella koalarum</name>
    <dbReference type="NCBI Taxonomy" id="53417"/>
    <lineage>
        <taxon>Bacteria</taxon>
        <taxon>Pseudomonadati</taxon>
        <taxon>Pseudomonadota</taxon>
        <taxon>Gammaproteobacteria</taxon>
        <taxon>Pasteurellales</taxon>
        <taxon>Pasteurellaceae</taxon>
        <taxon>Lonepinella</taxon>
    </lineage>
</organism>
<protein>
    <submittedName>
        <fullName evidence="1">Tail assembly chaperone</fullName>
    </submittedName>
</protein>
<evidence type="ECO:0000313" key="1">
    <source>
        <dbReference type="EMBL" id="TCK68106.1"/>
    </source>
</evidence>
<name>A0A4R1KSR7_9PAST</name>
<proteinExistence type="predicted"/>
<dbReference type="RefSeq" id="WP_132302397.1">
    <property type="nucleotide sequence ID" value="NZ_CP170642.1"/>
</dbReference>
<dbReference type="AlphaFoldDB" id="A0A4R1KSR7"/>
<dbReference type="Pfam" id="PF10876">
    <property type="entry name" value="Phage_TAC_9"/>
    <property type="match status" value="1"/>
</dbReference>